<evidence type="ECO:0000259" key="2">
    <source>
        <dbReference type="PROSITE" id="PS51781"/>
    </source>
</evidence>
<feature type="chain" id="PRO_5015167687" evidence="1">
    <location>
        <begin position="27"/>
        <end position="364"/>
    </location>
</feature>
<dbReference type="PROSITE" id="PS51781">
    <property type="entry name" value="SH3B"/>
    <property type="match status" value="1"/>
</dbReference>
<dbReference type="EMBL" id="PYAT01000004">
    <property type="protein sequence ID" value="PSL40780.1"/>
    <property type="molecule type" value="Genomic_DNA"/>
</dbReference>
<dbReference type="GO" id="GO:0006508">
    <property type="term" value="P:proteolysis"/>
    <property type="evidence" value="ECO:0007669"/>
    <property type="project" value="InterPro"/>
</dbReference>
<dbReference type="AlphaFoldDB" id="A0A2P8H3K1"/>
<feature type="signal peptide" evidence="1">
    <location>
        <begin position="1"/>
        <end position="26"/>
    </location>
</feature>
<reference evidence="3 4" key="1">
    <citation type="submission" date="2018-03" db="EMBL/GenBank/DDBJ databases">
        <title>Genomic Encyclopedia of Type Strains, Phase III (KMG-III): the genomes of soil and plant-associated and newly described type strains.</title>
        <authorList>
            <person name="Whitman W."/>
        </authorList>
    </citation>
    <scope>NUCLEOTIDE SEQUENCE [LARGE SCALE GENOMIC DNA]</scope>
    <source>
        <strain evidence="3 4">CGMCC 1.12259</strain>
    </source>
</reference>
<dbReference type="Pfam" id="PF17936">
    <property type="entry name" value="Big_6"/>
    <property type="match status" value="1"/>
</dbReference>
<dbReference type="InterPro" id="IPR041498">
    <property type="entry name" value="Big_6"/>
</dbReference>
<dbReference type="InterPro" id="IPR009045">
    <property type="entry name" value="Zn_M74/Hedgehog-like"/>
</dbReference>
<dbReference type="Pfam" id="PF08239">
    <property type="entry name" value="SH3_3"/>
    <property type="match status" value="1"/>
</dbReference>
<dbReference type="PANTHER" id="PTHR34385">
    <property type="entry name" value="D-ALANYL-D-ALANINE CARBOXYPEPTIDASE"/>
    <property type="match status" value="1"/>
</dbReference>
<dbReference type="PANTHER" id="PTHR34385:SF1">
    <property type="entry name" value="PEPTIDOGLYCAN L-ALANYL-D-GLUTAMATE ENDOPEPTIDASE CWLK"/>
    <property type="match status" value="1"/>
</dbReference>
<comment type="caution">
    <text evidence="3">The sequence shown here is derived from an EMBL/GenBank/DDBJ whole genome shotgun (WGS) entry which is preliminary data.</text>
</comment>
<dbReference type="InterPro" id="IPR052179">
    <property type="entry name" value="DD-CPase-like"/>
</dbReference>
<keyword evidence="3" id="KW-0645">Protease</keyword>
<protein>
    <submittedName>
        <fullName evidence="3">LAS superfamily LD-carboxypeptidase LdcB</fullName>
    </submittedName>
</protein>
<keyword evidence="3" id="KW-0121">Carboxypeptidase</keyword>
<dbReference type="Gene3D" id="3.30.1380.10">
    <property type="match status" value="1"/>
</dbReference>
<dbReference type="Gene3D" id="2.30.30.40">
    <property type="entry name" value="SH3 Domains"/>
    <property type="match status" value="1"/>
</dbReference>
<dbReference type="InterPro" id="IPR013783">
    <property type="entry name" value="Ig-like_fold"/>
</dbReference>
<keyword evidence="3" id="KW-0378">Hydrolase</keyword>
<evidence type="ECO:0000313" key="3">
    <source>
        <dbReference type="EMBL" id="PSL40780.1"/>
    </source>
</evidence>
<feature type="domain" description="SH3b" evidence="2">
    <location>
        <begin position="114"/>
        <end position="176"/>
    </location>
</feature>
<dbReference type="Gene3D" id="2.60.40.10">
    <property type="entry name" value="Immunoglobulins"/>
    <property type="match status" value="1"/>
</dbReference>
<gene>
    <name evidence="3" type="ORF">B0H99_104242</name>
</gene>
<name>A0A2P8H3K1_9BACL</name>
<dbReference type="Pfam" id="PF02557">
    <property type="entry name" value="VanY"/>
    <property type="match status" value="1"/>
</dbReference>
<dbReference type="Proteomes" id="UP000242682">
    <property type="component" value="Unassembled WGS sequence"/>
</dbReference>
<dbReference type="GO" id="GO:0004180">
    <property type="term" value="F:carboxypeptidase activity"/>
    <property type="evidence" value="ECO:0007669"/>
    <property type="project" value="UniProtKB-KW"/>
</dbReference>
<dbReference type="SUPFAM" id="SSF55166">
    <property type="entry name" value="Hedgehog/DD-peptidase"/>
    <property type="match status" value="1"/>
</dbReference>
<keyword evidence="4" id="KW-1185">Reference proteome</keyword>
<dbReference type="CDD" id="cd14852">
    <property type="entry name" value="LD-carboxypeptidase"/>
    <property type="match status" value="1"/>
</dbReference>
<accession>A0A2P8H3K1</accession>
<dbReference type="SMART" id="SM00287">
    <property type="entry name" value="SH3b"/>
    <property type="match status" value="1"/>
</dbReference>
<evidence type="ECO:0000256" key="1">
    <source>
        <dbReference type="SAM" id="SignalP"/>
    </source>
</evidence>
<proteinExistence type="predicted"/>
<dbReference type="InterPro" id="IPR003709">
    <property type="entry name" value="VanY-like_core_dom"/>
</dbReference>
<evidence type="ECO:0000313" key="4">
    <source>
        <dbReference type="Proteomes" id="UP000242682"/>
    </source>
</evidence>
<keyword evidence="1" id="KW-0732">Signal</keyword>
<dbReference type="InterPro" id="IPR003646">
    <property type="entry name" value="SH3-like_bac-type"/>
</dbReference>
<sequence>MNIKKWMVVLLISILLAFQLASPTKAKTDTTPPAKPLVAEVFDSSKAITGKAESNAKVYAYAGNKKLGEAVAYNGKFSITIVQQKTGTNISVHVMDAAKNKSKSKTVIVGQTPPAGQYKTTANLNMRSNASINAHIVTVLPKGTVVSFVNSSENWYKIKAGAYTGFVSSAYLQKVFSGKPANFPAPSSKVPGTYVNGVLLVNKKNGLPSSYNPGVDLTAQKAVAAMISAAKKDKIYLTSFSTFRSYSRQSILYSNYVAKYGEAEAEKFSARPGHSEHQTGLAFDFGGAEQADWLKESFGKTEEGKWLQENAHKYGFILRYPKGKESITGYQYEPWHYRYVGSELAVKIKGSGKTLEEYLGVKEK</sequence>
<organism evidence="3 4">
    <name type="scientific">Planomicrobium soli</name>
    <dbReference type="NCBI Taxonomy" id="1176648"/>
    <lineage>
        <taxon>Bacteria</taxon>
        <taxon>Bacillati</taxon>
        <taxon>Bacillota</taxon>
        <taxon>Bacilli</taxon>
        <taxon>Bacillales</taxon>
        <taxon>Caryophanaceae</taxon>
        <taxon>Planomicrobium</taxon>
    </lineage>
</organism>
<dbReference type="RefSeq" id="WP_181313607.1">
    <property type="nucleotide sequence ID" value="NZ_PYAT01000004.1"/>
</dbReference>
<dbReference type="InterPro" id="IPR058193">
    <property type="entry name" value="VanY/YodJ_core_dom"/>
</dbReference>